<organism evidence="2 3">
    <name type="scientific">Steinernema carpocapsae</name>
    <name type="common">Entomopathogenic nematode</name>
    <dbReference type="NCBI Taxonomy" id="34508"/>
    <lineage>
        <taxon>Eukaryota</taxon>
        <taxon>Metazoa</taxon>
        <taxon>Ecdysozoa</taxon>
        <taxon>Nematoda</taxon>
        <taxon>Chromadorea</taxon>
        <taxon>Rhabditida</taxon>
        <taxon>Tylenchina</taxon>
        <taxon>Panagrolaimomorpha</taxon>
        <taxon>Strongyloidoidea</taxon>
        <taxon>Steinernematidae</taxon>
        <taxon>Steinernema</taxon>
    </lineage>
</organism>
<keyword evidence="1" id="KW-0472">Membrane</keyword>
<feature type="transmembrane region" description="Helical" evidence="1">
    <location>
        <begin position="12"/>
        <end position="32"/>
    </location>
</feature>
<keyword evidence="3" id="KW-1185">Reference proteome</keyword>
<keyword evidence="1" id="KW-0812">Transmembrane</keyword>
<evidence type="ECO:0000313" key="2">
    <source>
        <dbReference type="EMBL" id="TKR69375.1"/>
    </source>
</evidence>
<protein>
    <submittedName>
        <fullName evidence="2">Uncharacterized protein</fullName>
    </submittedName>
</protein>
<comment type="caution">
    <text evidence="2">The sequence shown here is derived from an EMBL/GenBank/DDBJ whole genome shotgun (WGS) entry which is preliminary data.</text>
</comment>
<sequence>MYNPSSMPDVVTYISPLCIVLLFLLCFCRFVMRSCFSSNNRNHLRARDIESPHRCYRARRCKVFWHVEHNRKTENSAFWSLLKITFKPQKNKTKNAVFKFDNV</sequence>
<name>A0A4V6A002_STECR</name>
<dbReference type="AlphaFoldDB" id="A0A4V6A002"/>
<reference evidence="2 3" key="2">
    <citation type="journal article" date="2019" name="G3 (Bethesda)">
        <title>Hybrid Assembly of the Genome of the Entomopathogenic Nematode Steinernema carpocapsae Identifies the X-Chromosome.</title>
        <authorList>
            <person name="Serra L."/>
            <person name="Macchietto M."/>
            <person name="Macias-Munoz A."/>
            <person name="McGill C.J."/>
            <person name="Rodriguez I.M."/>
            <person name="Rodriguez B."/>
            <person name="Murad R."/>
            <person name="Mortazavi A."/>
        </authorList>
    </citation>
    <scope>NUCLEOTIDE SEQUENCE [LARGE SCALE GENOMIC DNA]</scope>
    <source>
        <strain evidence="2 3">ALL</strain>
    </source>
</reference>
<dbReference type="EMBL" id="AZBU02000007">
    <property type="protein sequence ID" value="TKR69375.1"/>
    <property type="molecule type" value="Genomic_DNA"/>
</dbReference>
<accession>A0A4V6A002</accession>
<gene>
    <name evidence="2" type="ORF">L596_021546</name>
</gene>
<reference evidence="2 3" key="1">
    <citation type="journal article" date="2015" name="Genome Biol.">
        <title>Comparative genomics of Steinernema reveals deeply conserved gene regulatory networks.</title>
        <authorList>
            <person name="Dillman A.R."/>
            <person name="Macchietto M."/>
            <person name="Porter C.F."/>
            <person name="Rogers A."/>
            <person name="Williams B."/>
            <person name="Antoshechkin I."/>
            <person name="Lee M.M."/>
            <person name="Goodwin Z."/>
            <person name="Lu X."/>
            <person name="Lewis E.E."/>
            <person name="Goodrich-Blair H."/>
            <person name="Stock S.P."/>
            <person name="Adams B.J."/>
            <person name="Sternberg P.W."/>
            <person name="Mortazavi A."/>
        </authorList>
    </citation>
    <scope>NUCLEOTIDE SEQUENCE [LARGE SCALE GENOMIC DNA]</scope>
    <source>
        <strain evidence="2 3">ALL</strain>
    </source>
</reference>
<proteinExistence type="predicted"/>
<evidence type="ECO:0000313" key="3">
    <source>
        <dbReference type="Proteomes" id="UP000298663"/>
    </source>
</evidence>
<keyword evidence="1" id="KW-1133">Transmembrane helix</keyword>
<dbReference type="Proteomes" id="UP000298663">
    <property type="component" value="Unassembled WGS sequence"/>
</dbReference>
<evidence type="ECO:0000256" key="1">
    <source>
        <dbReference type="SAM" id="Phobius"/>
    </source>
</evidence>